<feature type="compositionally biased region" description="Low complexity" evidence="1">
    <location>
        <begin position="70"/>
        <end position="101"/>
    </location>
</feature>
<dbReference type="InterPro" id="IPR001214">
    <property type="entry name" value="SET_dom"/>
</dbReference>
<dbReference type="Proteomes" id="UP000294847">
    <property type="component" value="Chromosome 3"/>
</dbReference>
<keyword evidence="2" id="KW-0732">Signal</keyword>
<accession>A0A4P7NBC0</accession>
<evidence type="ECO:0000256" key="2">
    <source>
        <dbReference type="SAM" id="SignalP"/>
    </source>
</evidence>
<dbReference type="AlphaFoldDB" id="A0A4P7NBC0"/>
<sequence>MQMKHAFSSLLLACLATAPVAAARSDRRLAARTLGNVTPSLVVDAIPVADSNPLKKRVTSTSGGTTRPQSNAAARPPANAAARPPANAALSPANNAALRPPTNAVVKPPTNAALKPPTNAALKPPTNAAQRPAGNAALKPPANAAPLPLGTSQRPPSGGGIRPAANAAPVSPAKTPVVPRPKSNPVCPTRRNTLGKRATTPVEAGTLAQGQAADELRTWSLKNCIGLAAADCTTGNKIMAHINGINEQQQDYKAQTIAFASHAALVDDKVTMRKPVAADFKNDLTATACAKVAGMVIDIKLLLQQYGFTVIEVERTLKDGDMQITAAGAINVDTGIRSETIITCLFGWCHAQAALNHQTCSHRTGPSLIPADCPLPINHTAAKTEADWAPWSKQPVCFQPVHKPNTTDPYCLYTHPTFRSHGISVVTTPGLAAALTSSLDDGIVPRHQRDHPSSPMSAQQRSSGALAYEIRDLPGRGKGLVATRPIRRWETVVVQFPSLVVLMDFWKAVESPKQSRRLLNRALKQLPAEEKGRILALARTGGFESQVEDVLRTNIFGVDVGGAFHMGLFVEGSRVNHNCRPNVYWKYDTKTMAQEVVALRDIEQGEELTHSYVTLGGSRSQRREELEAWGFECKCSLCSASPQEVGLSDRRREMLNDLGIRLREAKDLSPEEVAVLVDQMGALIELEQLHPQVVVYYTLAARAFLAVGDRARARDFVRLAEEAWVRFQGEEHENVEGIEELWRQVGGKE</sequence>
<name>A0A4P7NBC0_PYROR</name>
<organism evidence="4 5">
    <name type="scientific">Pyricularia oryzae</name>
    <name type="common">Rice blast fungus</name>
    <name type="synonym">Magnaporthe oryzae</name>
    <dbReference type="NCBI Taxonomy" id="318829"/>
    <lineage>
        <taxon>Eukaryota</taxon>
        <taxon>Fungi</taxon>
        <taxon>Dikarya</taxon>
        <taxon>Ascomycota</taxon>
        <taxon>Pezizomycotina</taxon>
        <taxon>Sordariomycetes</taxon>
        <taxon>Sordariomycetidae</taxon>
        <taxon>Magnaporthales</taxon>
        <taxon>Pyriculariaceae</taxon>
        <taxon>Pyricularia</taxon>
    </lineage>
</organism>
<evidence type="ECO:0000259" key="3">
    <source>
        <dbReference type="PROSITE" id="PS50280"/>
    </source>
</evidence>
<protein>
    <recommendedName>
        <fullName evidence="3">SET domain-containing protein</fullName>
    </recommendedName>
</protein>
<feature type="compositionally biased region" description="Polar residues" evidence="1">
    <location>
        <begin position="59"/>
        <end position="69"/>
    </location>
</feature>
<feature type="compositionally biased region" description="Low complexity" evidence="1">
    <location>
        <begin position="132"/>
        <end position="150"/>
    </location>
</feature>
<dbReference type="InterPro" id="IPR046341">
    <property type="entry name" value="SET_dom_sf"/>
</dbReference>
<dbReference type="Pfam" id="PF00856">
    <property type="entry name" value="SET"/>
    <property type="match status" value="1"/>
</dbReference>
<gene>
    <name evidence="4" type="ORF">PoMZ_04877</name>
</gene>
<proteinExistence type="predicted"/>
<dbReference type="PANTHER" id="PTHR47332">
    <property type="entry name" value="SET DOMAIN-CONTAINING PROTEIN 5"/>
    <property type="match status" value="1"/>
</dbReference>
<evidence type="ECO:0000313" key="4">
    <source>
        <dbReference type="EMBL" id="QBZ59909.1"/>
    </source>
</evidence>
<dbReference type="EMBL" id="CP034206">
    <property type="protein sequence ID" value="QBZ59909.1"/>
    <property type="molecule type" value="Genomic_DNA"/>
</dbReference>
<dbReference type="CDD" id="cd20071">
    <property type="entry name" value="SET_SMYD"/>
    <property type="match status" value="1"/>
</dbReference>
<dbReference type="InterPro" id="IPR053185">
    <property type="entry name" value="SET_domain_protein"/>
</dbReference>
<dbReference type="PANTHER" id="PTHR47332:SF6">
    <property type="entry name" value="SET DOMAIN-CONTAINING PROTEIN"/>
    <property type="match status" value="1"/>
</dbReference>
<dbReference type="SUPFAM" id="SSF82199">
    <property type="entry name" value="SET domain"/>
    <property type="match status" value="1"/>
</dbReference>
<dbReference type="SMART" id="SM00317">
    <property type="entry name" value="SET"/>
    <property type="match status" value="1"/>
</dbReference>
<feature type="signal peptide" evidence="2">
    <location>
        <begin position="1"/>
        <end position="22"/>
    </location>
</feature>
<feature type="chain" id="PRO_5020297963" description="SET domain-containing protein" evidence="2">
    <location>
        <begin position="23"/>
        <end position="749"/>
    </location>
</feature>
<dbReference type="Gene3D" id="2.170.270.10">
    <property type="entry name" value="SET domain"/>
    <property type="match status" value="1"/>
</dbReference>
<feature type="region of interest" description="Disordered" evidence="1">
    <location>
        <begin position="54"/>
        <end position="193"/>
    </location>
</feature>
<feature type="domain" description="SET" evidence="3">
    <location>
        <begin position="466"/>
        <end position="613"/>
    </location>
</feature>
<evidence type="ECO:0000256" key="1">
    <source>
        <dbReference type="SAM" id="MobiDB-lite"/>
    </source>
</evidence>
<reference evidence="4 5" key="1">
    <citation type="journal article" date="2019" name="Mol. Biol. Evol.">
        <title>Blast fungal genomes show frequent chromosomal changes, gene gains and losses, and effector gene turnover.</title>
        <authorList>
            <person name="Gomez Luciano L.B."/>
            <person name="Jason Tsai I."/>
            <person name="Chuma I."/>
            <person name="Tosa Y."/>
            <person name="Chen Y.H."/>
            <person name="Li J.Y."/>
            <person name="Li M.Y."/>
            <person name="Jade Lu M.Y."/>
            <person name="Nakayashiki H."/>
            <person name="Li W.H."/>
        </authorList>
    </citation>
    <scope>NUCLEOTIDE SEQUENCE [LARGE SCALE GENOMIC DNA]</scope>
    <source>
        <strain evidence="4">MZ5-1-6</strain>
    </source>
</reference>
<evidence type="ECO:0000313" key="5">
    <source>
        <dbReference type="Proteomes" id="UP000294847"/>
    </source>
</evidence>
<dbReference type="PROSITE" id="PS50280">
    <property type="entry name" value="SET"/>
    <property type="match status" value="1"/>
</dbReference>